<dbReference type="EMBL" id="LR797100">
    <property type="protein sequence ID" value="CAB4186488.1"/>
    <property type="molecule type" value="Genomic_DNA"/>
</dbReference>
<accession>A0A6J5QZ62</accession>
<evidence type="ECO:0000313" key="1">
    <source>
        <dbReference type="EMBL" id="CAB4163335.1"/>
    </source>
</evidence>
<evidence type="ECO:0000313" key="2">
    <source>
        <dbReference type="EMBL" id="CAB4186488.1"/>
    </source>
</evidence>
<protein>
    <submittedName>
        <fullName evidence="2">Uncharacterized protein</fullName>
    </submittedName>
</protein>
<name>A0A6J5QZ62_9CAUD</name>
<organism evidence="2">
    <name type="scientific">uncultured Caudovirales phage</name>
    <dbReference type="NCBI Taxonomy" id="2100421"/>
    <lineage>
        <taxon>Viruses</taxon>
        <taxon>Duplodnaviria</taxon>
        <taxon>Heunggongvirae</taxon>
        <taxon>Uroviricota</taxon>
        <taxon>Caudoviricetes</taxon>
        <taxon>Peduoviridae</taxon>
        <taxon>Maltschvirus</taxon>
        <taxon>Maltschvirus maltsch</taxon>
    </lineage>
</organism>
<gene>
    <name evidence="2" type="ORF">UFOVP1148_4</name>
    <name evidence="1" type="ORF">UFOVP809_17</name>
</gene>
<sequence length="98" mass="10592">MPPKSCAMVHRSNFVDWGITLEECVGLEPSVSGWFAVYKPSDPTLRQFVRAISYAKYPSLHSCDDRCRKAKGHNCECACGGANHGIACSETHSTAGAS</sequence>
<proteinExistence type="predicted"/>
<dbReference type="EMBL" id="LR796745">
    <property type="protein sequence ID" value="CAB4163335.1"/>
    <property type="molecule type" value="Genomic_DNA"/>
</dbReference>
<reference evidence="2" key="1">
    <citation type="submission" date="2020-05" db="EMBL/GenBank/DDBJ databases">
        <authorList>
            <person name="Chiriac C."/>
            <person name="Salcher M."/>
            <person name="Ghai R."/>
            <person name="Kavagutti S V."/>
        </authorList>
    </citation>
    <scope>NUCLEOTIDE SEQUENCE</scope>
</reference>